<dbReference type="GO" id="GO:0003735">
    <property type="term" value="F:structural constituent of ribosome"/>
    <property type="evidence" value="ECO:0007669"/>
    <property type="project" value="InterPro"/>
</dbReference>
<protein>
    <recommendedName>
        <fullName evidence="8">40S ribosomal protein S27</fullName>
    </recommendedName>
</protein>
<evidence type="ECO:0000256" key="2">
    <source>
        <dbReference type="ARBA" id="ARBA00010919"/>
    </source>
</evidence>
<dbReference type="Pfam" id="PF01667">
    <property type="entry name" value="Ribosomal_S27e"/>
    <property type="match status" value="1"/>
</dbReference>
<dbReference type="STRING" id="993615.L2GKR6"/>
<dbReference type="GO" id="GO:1990904">
    <property type="term" value="C:ribonucleoprotein complex"/>
    <property type="evidence" value="ECO:0007669"/>
    <property type="project" value="UniProtKB-KW"/>
</dbReference>
<comment type="cofactor">
    <cofactor evidence="1">
        <name>Zn(2+)</name>
        <dbReference type="ChEBI" id="CHEBI:29105"/>
    </cofactor>
</comment>
<dbReference type="Gene3D" id="2.20.25.100">
    <property type="entry name" value="Zn-binding ribosomal proteins"/>
    <property type="match status" value="1"/>
</dbReference>
<evidence type="ECO:0000256" key="5">
    <source>
        <dbReference type="ARBA" id="ARBA00023274"/>
    </source>
</evidence>
<dbReference type="VEuPathDB" id="MicrosporidiaDB:VICG_01708"/>
<dbReference type="EMBL" id="JH370147">
    <property type="protein sequence ID" value="ELA41219.1"/>
    <property type="molecule type" value="Genomic_DNA"/>
</dbReference>
<sequence length="81" mass="9174">MQNLGLPVYAPETYKKDRVFRQSNGYFMYVKCHDCEEQTICYSHSQADIKCKGCSGLILKSTGGMAKLVNKARSKIAENIY</sequence>
<dbReference type="InterPro" id="IPR000592">
    <property type="entry name" value="Ribosomal_eS27"/>
</dbReference>
<dbReference type="InterPro" id="IPR011332">
    <property type="entry name" value="Ribosomal_zn-bd"/>
</dbReference>
<evidence type="ECO:0000256" key="3">
    <source>
        <dbReference type="ARBA" id="ARBA00022833"/>
    </source>
</evidence>
<organism evidence="6 7">
    <name type="scientific">Vittaforma corneae (strain ATCC 50505)</name>
    <name type="common">Microsporidian parasite</name>
    <name type="synonym">Nosema corneum</name>
    <dbReference type="NCBI Taxonomy" id="993615"/>
    <lineage>
        <taxon>Eukaryota</taxon>
        <taxon>Fungi</taxon>
        <taxon>Fungi incertae sedis</taxon>
        <taxon>Microsporidia</taxon>
        <taxon>Nosematidae</taxon>
        <taxon>Vittaforma</taxon>
    </lineage>
</organism>
<keyword evidence="5" id="KW-0687">Ribonucleoprotein</keyword>
<proteinExistence type="inferred from homology"/>
<dbReference type="GeneID" id="19882418"/>
<dbReference type="GO" id="GO:0005840">
    <property type="term" value="C:ribosome"/>
    <property type="evidence" value="ECO:0007669"/>
    <property type="project" value="UniProtKB-KW"/>
</dbReference>
<evidence type="ECO:0000256" key="1">
    <source>
        <dbReference type="ARBA" id="ARBA00001947"/>
    </source>
</evidence>
<dbReference type="Proteomes" id="UP000011082">
    <property type="component" value="Unassembled WGS sequence"/>
</dbReference>
<comment type="similarity">
    <text evidence="2">Belongs to the eukaryotic ribosomal protein eS27 family.</text>
</comment>
<evidence type="ECO:0000256" key="4">
    <source>
        <dbReference type="ARBA" id="ARBA00022980"/>
    </source>
</evidence>
<evidence type="ECO:0000313" key="6">
    <source>
        <dbReference type="EMBL" id="ELA41219.1"/>
    </source>
</evidence>
<dbReference type="OMA" id="CASILCQ"/>
<evidence type="ECO:0008006" key="8">
    <source>
        <dbReference type="Google" id="ProtNLM"/>
    </source>
</evidence>
<dbReference type="AlphaFoldDB" id="L2GKR6"/>
<dbReference type="RefSeq" id="XP_007605153.1">
    <property type="nucleotide sequence ID" value="XM_007605091.1"/>
</dbReference>
<dbReference type="SUPFAM" id="SSF57829">
    <property type="entry name" value="Zn-binding ribosomal proteins"/>
    <property type="match status" value="1"/>
</dbReference>
<dbReference type="InParanoid" id="L2GKR6"/>
<dbReference type="InterPro" id="IPR023407">
    <property type="entry name" value="Ribosomal_eS27_Zn-bd_dom_sf"/>
</dbReference>
<name>L2GKR6_VITCO</name>
<keyword evidence="7" id="KW-1185">Reference proteome</keyword>
<keyword evidence="4" id="KW-0689">Ribosomal protein</keyword>
<dbReference type="HOGENOM" id="CLU_130128_3_1_1"/>
<reference evidence="7" key="1">
    <citation type="submission" date="2011-05" db="EMBL/GenBank/DDBJ databases">
        <title>The genome sequence of Vittaforma corneae strain ATCC 50505.</title>
        <authorList>
            <consortium name="The Broad Institute Genome Sequencing Platform"/>
            <person name="Cuomo C."/>
            <person name="Didier E."/>
            <person name="Bowers L."/>
            <person name="Young S.K."/>
            <person name="Zeng Q."/>
            <person name="Gargeya S."/>
            <person name="Fitzgerald M."/>
            <person name="Haas B."/>
            <person name="Abouelleil A."/>
            <person name="Alvarado L."/>
            <person name="Arachchi H.M."/>
            <person name="Berlin A."/>
            <person name="Chapman S.B."/>
            <person name="Gearin G."/>
            <person name="Goldberg J."/>
            <person name="Griggs A."/>
            <person name="Gujja S."/>
            <person name="Hansen M."/>
            <person name="Heiman D."/>
            <person name="Howarth C."/>
            <person name="Larimer J."/>
            <person name="Lui A."/>
            <person name="MacDonald P.J.P."/>
            <person name="McCowen C."/>
            <person name="Montmayeur A."/>
            <person name="Murphy C."/>
            <person name="Neiman D."/>
            <person name="Pearson M."/>
            <person name="Priest M."/>
            <person name="Roberts A."/>
            <person name="Saif S."/>
            <person name="Shea T."/>
            <person name="Sisk P."/>
            <person name="Stolte C."/>
            <person name="Sykes S."/>
            <person name="Wortman J."/>
            <person name="Nusbaum C."/>
            <person name="Birren B."/>
        </authorList>
    </citation>
    <scope>NUCLEOTIDE SEQUENCE [LARGE SCALE GENOMIC DNA]</scope>
    <source>
        <strain evidence="7">ATCC 50505</strain>
    </source>
</reference>
<dbReference type="PANTHER" id="PTHR11594">
    <property type="entry name" value="40S RIBOSOMAL PROTEIN S27"/>
    <property type="match status" value="1"/>
</dbReference>
<accession>L2GKR6</accession>
<dbReference type="GO" id="GO:0006412">
    <property type="term" value="P:translation"/>
    <property type="evidence" value="ECO:0007669"/>
    <property type="project" value="InterPro"/>
</dbReference>
<gene>
    <name evidence="6" type="ORF">VICG_01708</name>
</gene>
<keyword evidence="3" id="KW-0862">Zinc</keyword>
<evidence type="ECO:0000313" key="7">
    <source>
        <dbReference type="Proteomes" id="UP000011082"/>
    </source>
</evidence>
<dbReference type="OrthoDB" id="5567124at2759"/>